<dbReference type="AlphaFoldDB" id="A0A9D4MP38"/>
<reference evidence="1" key="2">
    <citation type="submission" date="2020-11" db="EMBL/GenBank/DDBJ databases">
        <authorList>
            <person name="McCartney M.A."/>
            <person name="Auch B."/>
            <person name="Kono T."/>
            <person name="Mallez S."/>
            <person name="Becker A."/>
            <person name="Gohl D.M."/>
            <person name="Silverstein K.A.T."/>
            <person name="Koren S."/>
            <person name="Bechman K.B."/>
            <person name="Herman A."/>
            <person name="Abrahante J.E."/>
            <person name="Garbe J."/>
        </authorList>
    </citation>
    <scope>NUCLEOTIDE SEQUENCE</scope>
    <source>
        <strain evidence="1">Duluth1</strain>
        <tissue evidence="1">Whole animal</tissue>
    </source>
</reference>
<comment type="caution">
    <text evidence="1">The sequence shown here is derived from an EMBL/GenBank/DDBJ whole genome shotgun (WGS) entry which is preliminary data.</text>
</comment>
<dbReference type="PANTHER" id="PTHR19871">
    <property type="entry name" value="BETA TRANSDUCIN-RELATED PROTEIN"/>
    <property type="match status" value="1"/>
</dbReference>
<gene>
    <name evidence="1" type="ORF">DPMN_002972</name>
</gene>
<protein>
    <submittedName>
        <fullName evidence="1">Uncharacterized protein</fullName>
    </submittedName>
</protein>
<dbReference type="Proteomes" id="UP000828390">
    <property type="component" value="Unassembled WGS sequence"/>
</dbReference>
<evidence type="ECO:0000313" key="1">
    <source>
        <dbReference type="EMBL" id="KAH3879071.1"/>
    </source>
</evidence>
<organism evidence="1 2">
    <name type="scientific">Dreissena polymorpha</name>
    <name type="common">Zebra mussel</name>
    <name type="synonym">Mytilus polymorpha</name>
    <dbReference type="NCBI Taxonomy" id="45954"/>
    <lineage>
        <taxon>Eukaryota</taxon>
        <taxon>Metazoa</taxon>
        <taxon>Spiralia</taxon>
        <taxon>Lophotrochozoa</taxon>
        <taxon>Mollusca</taxon>
        <taxon>Bivalvia</taxon>
        <taxon>Autobranchia</taxon>
        <taxon>Heteroconchia</taxon>
        <taxon>Euheterodonta</taxon>
        <taxon>Imparidentia</taxon>
        <taxon>Neoheterodontei</taxon>
        <taxon>Myida</taxon>
        <taxon>Dreissenoidea</taxon>
        <taxon>Dreissenidae</taxon>
        <taxon>Dreissena</taxon>
    </lineage>
</organism>
<accession>A0A9D4MP38</accession>
<evidence type="ECO:0000313" key="2">
    <source>
        <dbReference type="Proteomes" id="UP000828390"/>
    </source>
</evidence>
<name>A0A9D4MP38_DREPO</name>
<dbReference type="PANTHER" id="PTHR19871:SF14">
    <property type="entry name" value="DUF4062 DOMAIN-CONTAINING PROTEIN"/>
    <property type="match status" value="1"/>
</dbReference>
<dbReference type="EMBL" id="JAIWYP010000001">
    <property type="protein sequence ID" value="KAH3879071.1"/>
    <property type="molecule type" value="Genomic_DNA"/>
</dbReference>
<sequence>MRCCIFITVERGANGARVLNWYHRQFREAKHERYCVNDAQSKSLQGNLVDFFAGTWDNGSIEHYYDMYGQLVLISER</sequence>
<dbReference type="InterPro" id="IPR052752">
    <property type="entry name" value="NACHT-WD_repeat"/>
</dbReference>
<reference evidence="1" key="1">
    <citation type="journal article" date="2019" name="bioRxiv">
        <title>The Genome of the Zebra Mussel, Dreissena polymorpha: A Resource for Invasive Species Research.</title>
        <authorList>
            <person name="McCartney M.A."/>
            <person name="Auch B."/>
            <person name="Kono T."/>
            <person name="Mallez S."/>
            <person name="Zhang Y."/>
            <person name="Obille A."/>
            <person name="Becker A."/>
            <person name="Abrahante J.E."/>
            <person name="Garbe J."/>
            <person name="Badalamenti J.P."/>
            <person name="Herman A."/>
            <person name="Mangelson H."/>
            <person name="Liachko I."/>
            <person name="Sullivan S."/>
            <person name="Sone E.D."/>
            <person name="Koren S."/>
            <person name="Silverstein K.A.T."/>
            <person name="Beckman K.B."/>
            <person name="Gohl D.M."/>
        </authorList>
    </citation>
    <scope>NUCLEOTIDE SEQUENCE</scope>
    <source>
        <strain evidence="1">Duluth1</strain>
        <tissue evidence="1">Whole animal</tissue>
    </source>
</reference>
<keyword evidence="2" id="KW-1185">Reference proteome</keyword>
<proteinExistence type="predicted"/>